<dbReference type="GO" id="GO:0008033">
    <property type="term" value="P:tRNA processing"/>
    <property type="evidence" value="ECO:0007669"/>
    <property type="project" value="UniProtKB-KW"/>
</dbReference>
<dbReference type="EC" id="6.3.4.19" evidence="1"/>
<evidence type="ECO:0000313" key="9">
    <source>
        <dbReference type="Proteomes" id="UP000019760"/>
    </source>
</evidence>
<dbReference type="InterPro" id="IPR012795">
    <property type="entry name" value="tRNA_Ile_lys_synt_N"/>
</dbReference>
<organism evidence="8 9">
    <name type="scientific">Acidomonas methanolica NBRC 104435</name>
    <dbReference type="NCBI Taxonomy" id="1231351"/>
    <lineage>
        <taxon>Bacteria</taxon>
        <taxon>Pseudomonadati</taxon>
        <taxon>Pseudomonadota</taxon>
        <taxon>Alphaproteobacteria</taxon>
        <taxon>Acetobacterales</taxon>
        <taxon>Acetobacteraceae</taxon>
        <taxon>Acidomonas</taxon>
    </lineage>
</organism>
<dbReference type="PANTHER" id="PTHR43033">
    <property type="entry name" value="TRNA(ILE)-LYSIDINE SYNTHASE-RELATED"/>
    <property type="match status" value="1"/>
</dbReference>
<dbReference type="AlphaFoldDB" id="A0A023D0W1"/>
<dbReference type="GO" id="GO:0005524">
    <property type="term" value="F:ATP binding"/>
    <property type="evidence" value="ECO:0007669"/>
    <property type="project" value="UniProtKB-KW"/>
</dbReference>
<dbReference type="EMBL" id="BAND01000005">
    <property type="protein sequence ID" value="GAJ27757.1"/>
    <property type="molecule type" value="Genomic_DNA"/>
</dbReference>
<dbReference type="InterPro" id="IPR012094">
    <property type="entry name" value="tRNA_Ile_lys_synt"/>
</dbReference>
<evidence type="ECO:0000256" key="3">
    <source>
        <dbReference type="ARBA" id="ARBA00022694"/>
    </source>
</evidence>
<keyword evidence="3" id="KW-0819">tRNA processing</keyword>
<accession>A0A023D0W1</accession>
<evidence type="ECO:0000256" key="1">
    <source>
        <dbReference type="ARBA" id="ARBA00013267"/>
    </source>
</evidence>
<dbReference type="Proteomes" id="UP000019760">
    <property type="component" value="Unassembled WGS sequence"/>
</dbReference>
<comment type="caution">
    <text evidence="8">The sequence shown here is derived from an EMBL/GenBank/DDBJ whole genome shotgun (WGS) entry which is preliminary data.</text>
</comment>
<keyword evidence="2" id="KW-0436">Ligase</keyword>
<dbReference type="InterPro" id="IPR011063">
    <property type="entry name" value="TilS/TtcA_N"/>
</dbReference>
<keyword evidence="9" id="KW-1185">Reference proteome</keyword>
<dbReference type="PANTHER" id="PTHR43033:SF1">
    <property type="entry name" value="TRNA(ILE)-LYSIDINE SYNTHASE-RELATED"/>
    <property type="match status" value="1"/>
</dbReference>
<evidence type="ECO:0000313" key="8">
    <source>
        <dbReference type="EMBL" id="GAJ27757.1"/>
    </source>
</evidence>
<dbReference type="SUPFAM" id="SSF52402">
    <property type="entry name" value="Adenine nucleotide alpha hydrolases-like"/>
    <property type="match status" value="1"/>
</dbReference>
<keyword evidence="4" id="KW-0547">Nucleotide-binding</keyword>
<evidence type="ECO:0000256" key="2">
    <source>
        <dbReference type="ARBA" id="ARBA00022598"/>
    </source>
</evidence>
<evidence type="ECO:0000256" key="6">
    <source>
        <dbReference type="ARBA" id="ARBA00048539"/>
    </source>
</evidence>
<reference evidence="8 9" key="2">
    <citation type="journal article" date="2014" name="FEMS Microbiol. Lett.">
        <title>Draft genomic DNA sequence of the facultatively methylotrophic bacterium Acidomonas methanolica type strain MB58.</title>
        <authorList>
            <person name="Higashiura N."/>
            <person name="Hadano H."/>
            <person name="Hirakawa H."/>
            <person name="Matsutani M."/>
            <person name="Takabe S."/>
            <person name="Matsushita K."/>
            <person name="Azuma Y."/>
        </authorList>
    </citation>
    <scope>NUCLEOTIDE SEQUENCE [LARGE SCALE GENOMIC DNA]</scope>
    <source>
        <strain evidence="8 9">MB58</strain>
    </source>
</reference>
<evidence type="ECO:0000259" key="7">
    <source>
        <dbReference type="Pfam" id="PF01171"/>
    </source>
</evidence>
<proteinExistence type="predicted"/>
<name>A0A023D0W1_ACIMT</name>
<dbReference type="Gene3D" id="3.40.50.620">
    <property type="entry name" value="HUPs"/>
    <property type="match status" value="1"/>
</dbReference>
<gene>
    <name evidence="8" type="ORF">Amme_005_145</name>
</gene>
<dbReference type="InterPro" id="IPR014729">
    <property type="entry name" value="Rossmann-like_a/b/a_fold"/>
</dbReference>
<keyword evidence="5" id="KW-0067">ATP-binding</keyword>
<dbReference type="CDD" id="cd01992">
    <property type="entry name" value="TilS_N"/>
    <property type="match status" value="1"/>
</dbReference>
<dbReference type="NCBIfam" id="TIGR02432">
    <property type="entry name" value="lysidine_TilS_N"/>
    <property type="match status" value="1"/>
</dbReference>
<evidence type="ECO:0000256" key="4">
    <source>
        <dbReference type="ARBA" id="ARBA00022741"/>
    </source>
</evidence>
<evidence type="ECO:0000256" key="5">
    <source>
        <dbReference type="ARBA" id="ARBA00022840"/>
    </source>
</evidence>
<sequence length="352" mass="38687">MLVSKWRSGGVALIVDHGLRAEAPDEAATTARLVRSFGMKADVLTLSGLRRDGAIQESAREARYAALTTACQRLGALDLLLAHHRSDQIETVAIRRRAGSGPRGLAGMARFSERGGVRVLRPLLDIEPDRLRATLRKAGVDWIEDPSNRNRRFERVRWREDLPPPERRTLAALGARYGRERNKRREVLAEAALSVAFDPAGFFRLPSALPEADLLAELWRVVGSGKHPVPLNVMVRLVSAPHPVTLGGAMLVRKGAGWILCREPSAVQEPCVARDGALWDGRWRLSDPGGQARGWMIAAAGYRLTGQDTPAVVRRSLPVLECGDEFRRPSGKDDEPRFVFSPPAAALDGAFW</sequence>
<dbReference type="Pfam" id="PF01171">
    <property type="entry name" value="ATP_bind_3"/>
    <property type="match status" value="1"/>
</dbReference>
<reference evidence="9" key="1">
    <citation type="journal article" date="2014" name="FEMS Microbiol. Lett.">
        <title>Draft Genomic DNA Sequence of the Facultatively Methylotrophic Bacterium Acidomonas methanolica type strain MB58.</title>
        <authorList>
            <person name="Higashiura N."/>
            <person name="Hadano H."/>
            <person name="Hirakawa H."/>
            <person name="Matsutani M."/>
            <person name="Takabe S."/>
            <person name="Matsushita K."/>
            <person name="Azuma Y."/>
        </authorList>
    </citation>
    <scope>NUCLEOTIDE SEQUENCE [LARGE SCALE GENOMIC DNA]</scope>
    <source>
        <strain evidence="9">MB58</strain>
    </source>
</reference>
<protein>
    <recommendedName>
        <fullName evidence="1">tRNA(Ile)-lysidine synthetase</fullName>
        <ecNumber evidence="1">6.3.4.19</ecNumber>
    </recommendedName>
</protein>
<comment type="catalytic activity">
    <reaction evidence="6">
        <text>cytidine(34) in tRNA(Ile2) + L-lysine + ATP = lysidine(34) in tRNA(Ile2) + AMP + diphosphate + H(+)</text>
        <dbReference type="Rhea" id="RHEA:43744"/>
        <dbReference type="Rhea" id="RHEA-COMP:10625"/>
        <dbReference type="Rhea" id="RHEA-COMP:10670"/>
        <dbReference type="ChEBI" id="CHEBI:15378"/>
        <dbReference type="ChEBI" id="CHEBI:30616"/>
        <dbReference type="ChEBI" id="CHEBI:32551"/>
        <dbReference type="ChEBI" id="CHEBI:33019"/>
        <dbReference type="ChEBI" id="CHEBI:82748"/>
        <dbReference type="ChEBI" id="CHEBI:83665"/>
        <dbReference type="ChEBI" id="CHEBI:456215"/>
        <dbReference type="EC" id="6.3.4.19"/>
    </reaction>
</comment>
<feature type="domain" description="tRNA(Ile)-lysidine/2-thiocytidine synthase N-terminal" evidence="7">
    <location>
        <begin position="11"/>
        <end position="160"/>
    </location>
</feature>
<dbReference type="GO" id="GO:0032267">
    <property type="term" value="F:tRNA(Ile)-lysidine synthase activity"/>
    <property type="evidence" value="ECO:0007669"/>
    <property type="project" value="UniProtKB-EC"/>
</dbReference>